<organism evidence="6">
    <name type="scientific">Enterobius vermicularis</name>
    <name type="common">Human pinworm</name>
    <dbReference type="NCBI Taxonomy" id="51028"/>
    <lineage>
        <taxon>Eukaryota</taxon>
        <taxon>Metazoa</taxon>
        <taxon>Ecdysozoa</taxon>
        <taxon>Nematoda</taxon>
        <taxon>Chromadorea</taxon>
        <taxon>Rhabditida</taxon>
        <taxon>Spirurina</taxon>
        <taxon>Oxyuridomorpha</taxon>
        <taxon>Oxyuroidea</taxon>
        <taxon>Oxyuridae</taxon>
        <taxon>Enterobius</taxon>
    </lineage>
</organism>
<feature type="domain" description="Carboxylesterase type B" evidence="3">
    <location>
        <begin position="12"/>
        <end position="580"/>
    </location>
</feature>
<dbReference type="EMBL" id="UXUI01012176">
    <property type="protein sequence ID" value="VDD96747.1"/>
    <property type="molecule type" value="Genomic_DNA"/>
</dbReference>
<dbReference type="WBParaSite" id="EVEC_0001228401-mRNA-1">
    <property type="protein sequence ID" value="EVEC_0001228401-mRNA-1"/>
    <property type="gene ID" value="EVEC_0001228401"/>
</dbReference>
<keyword evidence="2" id="KW-0472">Membrane</keyword>
<dbReference type="Proteomes" id="UP000274131">
    <property type="component" value="Unassembled WGS sequence"/>
</dbReference>
<evidence type="ECO:0000256" key="2">
    <source>
        <dbReference type="SAM" id="Phobius"/>
    </source>
</evidence>
<dbReference type="InterPro" id="IPR051093">
    <property type="entry name" value="Neuroligin/BSAL"/>
</dbReference>
<keyword evidence="2" id="KW-1133">Transmembrane helix</keyword>
<gene>
    <name evidence="4" type="ORF">EVEC_LOCUS11498</name>
</gene>
<dbReference type="Gene3D" id="3.40.50.1820">
    <property type="entry name" value="alpha/beta hydrolase"/>
    <property type="match status" value="1"/>
</dbReference>
<protein>
    <submittedName>
        <fullName evidence="6">COesterase domain-containing protein</fullName>
    </submittedName>
</protein>
<dbReference type="Pfam" id="PF00135">
    <property type="entry name" value="COesterase"/>
    <property type="match status" value="1"/>
</dbReference>
<reference evidence="4 5" key="2">
    <citation type="submission" date="2018-10" db="EMBL/GenBank/DDBJ databases">
        <authorList>
            <consortium name="Pathogen Informatics"/>
        </authorList>
    </citation>
    <scope>NUCLEOTIDE SEQUENCE [LARGE SCALE GENOMIC DNA]</scope>
</reference>
<dbReference type="AlphaFoldDB" id="A0A0N4VMV2"/>
<evidence type="ECO:0000313" key="6">
    <source>
        <dbReference type="WBParaSite" id="EVEC_0001228401-mRNA-1"/>
    </source>
</evidence>
<dbReference type="ESTHER" id="entve-a0a0n4vmv2">
    <property type="family name" value="Neuroligin"/>
</dbReference>
<accession>A0A0N4VMV2</accession>
<comment type="similarity">
    <text evidence="1">Belongs to the type-B carboxylesterase/lipase family.</text>
</comment>
<dbReference type="OrthoDB" id="3200163at2759"/>
<dbReference type="InterPro" id="IPR002018">
    <property type="entry name" value="CarbesteraseB"/>
</dbReference>
<evidence type="ECO:0000259" key="3">
    <source>
        <dbReference type="Pfam" id="PF00135"/>
    </source>
</evidence>
<feature type="transmembrane region" description="Helical" evidence="2">
    <location>
        <begin position="686"/>
        <end position="709"/>
    </location>
</feature>
<dbReference type="STRING" id="51028.A0A0N4VMV2"/>
<keyword evidence="5" id="KW-1185">Reference proteome</keyword>
<dbReference type="SUPFAM" id="SSF53474">
    <property type="entry name" value="alpha/beta-Hydrolases"/>
    <property type="match status" value="1"/>
</dbReference>
<evidence type="ECO:0000313" key="4">
    <source>
        <dbReference type="EMBL" id="VDD96747.1"/>
    </source>
</evidence>
<dbReference type="PANTHER" id="PTHR43903">
    <property type="entry name" value="NEUROLIGIN"/>
    <property type="match status" value="1"/>
</dbReference>
<evidence type="ECO:0000256" key="1">
    <source>
        <dbReference type="ARBA" id="ARBA00005964"/>
    </source>
</evidence>
<keyword evidence="2" id="KW-0812">Transmembrane</keyword>
<evidence type="ECO:0000313" key="5">
    <source>
        <dbReference type="Proteomes" id="UP000274131"/>
    </source>
</evidence>
<sequence length="756" mass="85256">MIWKARGRSNMKRVQTSFGIVEGEIVSPNVDDLPTVVQFLGIPYGMTPTGQSRFNMVRSAPKWSHIPKQTTRLKSVCIQDLPELSTSNGLKLTSTQRFDFMHRMYPRLSMQSEDCLYMNLYVPINPETKKDKLSTLVIVHGDDYGWSAGSPYNGTLLASFGDIIVVTLNYRLGVFGFLGRCQGSCVGNWAISDLVTALNMLSNIIESFGGDRNSITLLGWGSGASLVSLLMASPMTFPKNRLFRRAILLDGTALAPWAMMKRSNDRFYHLAHELKCADIKLANKNVKNIESILQCMQDHSAENITQAARKIQTPTFLSKFGPIIDGQAVPHYPRRIFSVPYGNLFRDIDLLVGLTIHPAHHLLADDFYKYGMSKEDRKKILRTLVRNLYDYHRNEVLAAIIKEYTDWDNPREHPRKLRDGVLAALSDALYIAPLIETARLHSMNPNAGKRKSTTYMFVFTHETKSQMKEKPNSGIIGSITGDHLPYIFGYPLWNAEGKLYYDFSEIDKGISRVMMNYISNFVRSGDPSKPQDISPVTAVEEKYGHVPWLPFNQANREPYIEIADRPRARNYYRNAHVGFWNDFLPHLFTPNRDDIIIPEEHNYLPDHFKKDTFYGVVRPHAPFLNEPFIAPPPSPPPLPNAKKLSTLQQKTKTDVTEILSASPVTTPKPSLVTAVNEATVGQNSTMLSVTVAVGCGLLLLNICVGLGLYRQCNNRRDESKNKPQLQYQSYAANLQPGGELNYSLNTPLGQQVFEDK</sequence>
<proteinExistence type="inferred from homology"/>
<dbReference type="InterPro" id="IPR029058">
    <property type="entry name" value="AB_hydrolase_fold"/>
</dbReference>
<reference evidence="6" key="1">
    <citation type="submission" date="2017-02" db="UniProtKB">
        <authorList>
            <consortium name="WormBaseParasite"/>
        </authorList>
    </citation>
    <scope>IDENTIFICATION</scope>
</reference>
<name>A0A0N4VMV2_ENTVE</name>